<evidence type="ECO:0000259" key="3">
    <source>
        <dbReference type="PROSITE" id="PS50097"/>
    </source>
</evidence>
<dbReference type="SUPFAM" id="SSF54695">
    <property type="entry name" value="POZ domain"/>
    <property type="match status" value="1"/>
</dbReference>
<dbReference type="STRING" id="4540.A0A3L6PPC6"/>
<dbReference type="AlphaFoldDB" id="A0A3L6PPC6"/>
<dbReference type="SMART" id="SM00225">
    <property type="entry name" value="BTB"/>
    <property type="match status" value="1"/>
</dbReference>
<accession>A0A3L6PPC6</accession>
<evidence type="ECO:0000256" key="2">
    <source>
        <dbReference type="ARBA" id="ARBA00010846"/>
    </source>
</evidence>
<comment type="similarity">
    <text evidence="2">Belongs to the Tdpoz family.</text>
</comment>
<dbReference type="Pfam" id="PF00651">
    <property type="entry name" value="BTB"/>
    <property type="match status" value="1"/>
</dbReference>
<evidence type="ECO:0000313" key="5">
    <source>
        <dbReference type="Proteomes" id="UP000275267"/>
    </source>
</evidence>
<dbReference type="Gene3D" id="3.30.710.10">
    <property type="entry name" value="Potassium Channel Kv1.1, Chain A"/>
    <property type="match status" value="1"/>
</dbReference>
<dbReference type="InterPro" id="IPR000210">
    <property type="entry name" value="BTB/POZ_dom"/>
</dbReference>
<sequence length="196" mass="21764">MCEIQVPPSDLSENLGKLLEGEGADVTFEVKGEVFRAHKAVLAIRSPVFKAELWGPVGKKNRRRITVEDIEPAVFKVLLHFIYTDSLPASGDLDGDGNDEIVEHLLVAADRYAMERMRLTCESILCRRLDVENVAATLALAARHYCCKLKDACIRFVNSGNRIKDVMASQGYEHLKKTCPSIVMDLLEEAAKTSVC</sequence>
<dbReference type="PANTHER" id="PTHR26379:SF474">
    <property type="entry name" value="OS08G0228200 PROTEIN"/>
    <property type="match status" value="1"/>
</dbReference>
<gene>
    <name evidence="4" type="ORF">C2845_PM14G05860</name>
</gene>
<dbReference type="InterPro" id="IPR056423">
    <property type="entry name" value="BACK_BPM_SPOP"/>
</dbReference>
<dbReference type="Proteomes" id="UP000275267">
    <property type="component" value="Unassembled WGS sequence"/>
</dbReference>
<feature type="domain" description="BTB" evidence="3">
    <location>
        <begin position="24"/>
        <end position="91"/>
    </location>
</feature>
<protein>
    <recommendedName>
        <fullName evidence="3">BTB domain-containing protein</fullName>
    </recommendedName>
</protein>
<keyword evidence="5" id="KW-1185">Reference proteome</keyword>
<name>A0A3L6PPC6_PANMI</name>
<dbReference type="CDD" id="cd18280">
    <property type="entry name" value="BTB_POZ_BPM_plant"/>
    <property type="match status" value="1"/>
</dbReference>
<comment type="caution">
    <text evidence="4">The sequence shown here is derived from an EMBL/GenBank/DDBJ whole genome shotgun (WGS) entry which is preliminary data.</text>
</comment>
<dbReference type="OrthoDB" id="686807at2759"/>
<comment type="pathway">
    <text evidence="1">Protein modification; protein ubiquitination.</text>
</comment>
<organism evidence="4 5">
    <name type="scientific">Panicum miliaceum</name>
    <name type="common">Proso millet</name>
    <name type="synonym">Broomcorn millet</name>
    <dbReference type="NCBI Taxonomy" id="4540"/>
    <lineage>
        <taxon>Eukaryota</taxon>
        <taxon>Viridiplantae</taxon>
        <taxon>Streptophyta</taxon>
        <taxon>Embryophyta</taxon>
        <taxon>Tracheophyta</taxon>
        <taxon>Spermatophyta</taxon>
        <taxon>Magnoliopsida</taxon>
        <taxon>Liliopsida</taxon>
        <taxon>Poales</taxon>
        <taxon>Poaceae</taxon>
        <taxon>PACMAD clade</taxon>
        <taxon>Panicoideae</taxon>
        <taxon>Panicodae</taxon>
        <taxon>Paniceae</taxon>
        <taxon>Panicinae</taxon>
        <taxon>Panicum</taxon>
        <taxon>Panicum sect. Panicum</taxon>
    </lineage>
</organism>
<dbReference type="InterPro" id="IPR045005">
    <property type="entry name" value="BPM1-6"/>
</dbReference>
<evidence type="ECO:0000313" key="4">
    <source>
        <dbReference type="EMBL" id="RLM61693.1"/>
    </source>
</evidence>
<dbReference type="GO" id="GO:0016567">
    <property type="term" value="P:protein ubiquitination"/>
    <property type="evidence" value="ECO:0007669"/>
    <property type="project" value="InterPro"/>
</dbReference>
<dbReference type="InterPro" id="IPR011333">
    <property type="entry name" value="SKP1/BTB/POZ_sf"/>
</dbReference>
<evidence type="ECO:0000256" key="1">
    <source>
        <dbReference type="ARBA" id="ARBA00004906"/>
    </source>
</evidence>
<dbReference type="PANTHER" id="PTHR26379">
    <property type="entry name" value="BTB/POZ AND MATH DOMAIN-CONTAINING PROTEIN 1"/>
    <property type="match status" value="1"/>
</dbReference>
<dbReference type="Pfam" id="PF24570">
    <property type="entry name" value="BACK_BPM_SPOP"/>
    <property type="match status" value="1"/>
</dbReference>
<dbReference type="PROSITE" id="PS50097">
    <property type="entry name" value="BTB"/>
    <property type="match status" value="1"/>
</dbReference>
<dbReference type="EMBL" id="PQIB02000016">
    <property type="protein sequence ID" value="RLM61693.1"/>
    <property type="molecule type" value="Genomic_DNA"/>
</dbReference>
<dbReference type="Gene3D" id="1.25.40.420">
    <property type="match status" value="1"/>
</dbReference>
<reference evidence="5" key="1">
    <citation type="journal article" date="2019" name="Nat. Commun.">
        <title>The genome of broomcorn millet.</title>
        <authorList>
            <person name="Zou C."/>
            <person name="Miki D."/>
            <person name="Li D."/>
            <person name="Tang Q."/>
            <person name="Xiao L."/>
            <person name="Rajput S."/>
            <person name="Deng P."/>
            <person name="Jia W."/>
            <person name="Huang R."/>
            <person name="Zhang M."/>
            <person name="Sun Y."/>
            <person name="Hu J."/>
            <person name="Fu X."/>
            <person name="Schnable P.S."/>
            <person name="Li F."/>
            <person name="Zhang H."/>
            <person name="Feng B."/>
            <person name="Zhu X."/>
            <person name="Liu R."/>
            <person name="Schnable J.C."/>
            <person name="Zhu J.-K."/>
            <person name="Zhang H."/>
        </authorList>
    </citation>
    <scope>NUCLEOTIDE SEQUENCE [LARGE SCALE GENOMIC DNA]</scope>
</reference>
<proteinExistence type="inferred from homology"/>